<evidence type="ECO:0000256" key="7">
    <source>
        <dbReference type="ARBA" id="ARBA00022912"/>
    </source>
</evidence>
<accession>A0A6J1D3B9</accession>
<keyword evidence="7 9" id="KW-0904">Protein phosphatase</keyword>
<dbReference type="Pfam" id="PF00481">
    <property type="entry name" value="PP2C"/>
    <property type="match status" value="1"/>
</dbReference>
<evidence type="ECO:0000313" key="12">
    <source>
        <dbReference type="Proteomes" id="UP000504603"/>
    </source>
</evidence>
<feature type="domain" description="PPM-type phosphatase" evidence="11">
    <location>
        <begin position="39"/>
        <end position="322"/>
    </location>
</feature>
<dbReference type="RefSeq" id="XP_022148163.1">
    <property type="nucleotide sequence ID" value="XM_022292471.1"/>
</dbReference>
<dbReference type="Gene3D" id="3.60.40.10">
    <property type="entry name" value="PPM-type phosphatase domain"/>
    <property type="match status" value="1"/>
</dbReference>
<dbReference type="InterPro" id="IPR015655">
    <property type="entry name" value="PP2C"/>
</dbReference>
<dbReference type="SMART" id="SM00331">
    <property type="entry name" value="PP2C_SIG"/>
    <property type="match status" value="1"/>
</dbReference>
<dbReference type="SMART" id="SM00332">
    <property type="entry name" value="PP2Cc"/>
    <property type="match status" value="1"/>
</dbReference>
<evidence type="ECO:0000256" key="4">
    <source>
        <dbReference type="ARBA" id="ARBA00022723"/>
    </source>
</evidence>
<dbReference type="PROSITE" id="PS01032">
    <property type="entry name" value="PPM_1"/>
    <property type="match status" value="1"/>
</dbReference>
<dbReference type="InterPro" id="IPR000222">
    <property type="entry name" value="PP2C_BS"/>
</dbReference>
<dbReference type="AlphaFoldDB" id="A0A6J1D3B9"/>
<keyword evidence="4" id="KW-0479">Metal-binding</keyword>
<name>A0A6J1D3B9_MOMCH</name>
<dbReference type="InterPro" id="IPR001932">
    <property type="entry name" value="PPM-type_phosphatase-like_dom"/>
</dbReference>
<gene>
    <name evidence="13 14" type="primary">LOC111016894</name>
</gene>
<sequence length="333" mass="36418">MMSDSSAAFKTQVLMTNDSGEAAERTATRGNDGGSMEISWGFDLDKGRRAAMEDAIAIAPHFLPPVGGWKDGGSSKEEDSPVHYFGLFDGHGGSQVSTYCSKKFHELLAEEWVRGGGSDNSQNGRWEKALTRSYERVDDAFKDKTLAPYSAGSTALIVLLSACQIIVANCGDSRALLCRGSKAIPLTADHKISRPDEYDRLVKGGARILFLGCPRVEGVLSMTRAIGDHYLKPWVISEPEVTFMSRTEEDECLILASDGVWDVLSNDDVMKMACSILRRKRRKLALGGIHNAICPAQYVANKIRKVASHLSGDNISVIVVDLKHQMKELQHKG</sequence>
<evidence type="ECO:0000256" key="2">
    <source>
        <dbReference type="ARBA" id="ARBA00001946"/>
    </source>
</evidence>
<dbReference type="GO" id="GO:0046872">
    <property type="term" value="F:metal ion binding"/>
    <property type="evidence" value="ECO:0007669"/>
    <property type="project" value="UniProtKB-KW"/>
</dbReference>
<dbReference type="OrthoDB" id="10264738at2759"/>
<evidence type="ECO:0000256" key="3">
    <source>
        <dbReference type="ARBA" id="ARBA00013081"/>
    </source>
</evidence>
<organism evidence="12 14">
    <name type="scientific">Momordica charantia</name>
    <name type="common">Bitter gourd</name>
    <name type="synonym">Balsam pear</name>
    <dbReference type="NCBI Taxonomy" id="3673"/>
    <lineage>
        <taxon>Eukaryota</taxon>
        <taxon>Viridiplantae</taxon>
        <taxon>Streptophyta</taxon>
        <taxon>Embryophyta</taxon>
        <taxon>Tracheophyta</taxon>
        <taxon>Spermatophyta</taxon>
        <taxon>Magnoliopsida</taxon>
        <taxon>eudicotyledons</taxon>
        <taxon>Gunneridae</taxon>
        <taxon>Pentapetalae</taxon>
        <taxon>rosids</taxon>
        <taxon>fabids</taxon>
        <taxon>Cucurbitales</taxon>
        <taxon>Cucurbitaceae</taxon>
        <taxon>Momordiceae</taxon>
        <taxon>Momordica</taxon>
    </lineage>
</organism>
<keyword evidence="6" id="KW-0460">Magnesium</keyword>
<keyword evidence="8" id="KW-0464">Manganese</keyword>
<dbReference type="PANTHER" id="PTHR47992">
    <property type="entry name" value="PROTEIN PHOSPHATASE"/>
    <property type="match status" value="1"/>
</dbReference>
<comment type="cofactor">
    <cofactor evidence="2">
        <name>Mg(2+)</name>
        <dbReference type="ChEBI" id="CHEBI:18420"/>
    </cofactor>
</comment>
<protein>
    <recommendedName>
        <fullName evidence="3">protein-serine/threonine phosphatase</fullName>
        <ecNumber evidence="3">3.1.3.16</ecNumber>
    </recommendedName>
</protein>
<comment type="cofactor">
    <cofactor evidence="1">
        <name>Mn(2+)</name>
        <dbReference type="ChEBI" id="CHEBI:29035"/>
    </cofactor>
</comment>
<dbReference type="PROSITE" id="PS51746">
    <property type="entry name" value="PPM_2"/>
    <property type="match status" value="1"/>
</dbReference>
<keyword evidence="12" id="KW-1185">Reference proteome</keyword>
<dbReference type="InterPro" id="IPR036457">
    <property type="entry name" value="PPM-type-like_dom_sf"/>
</dbReference>
<evidence type="ECO:0000256" key="10">
    <source>
        <dbReference type="SAM" id="MobiDB-lite"/>
    </source>
</evidence>
<dbReference type="Proteomes" id="UP000504603">
    <property type="component" value="Unplaced"/>
</dbReference>
<evidence type="ECO:0000256" key="6">
    <source>
        <dbReference type="ARBA" id="ARBA00022842"/>
    </source>
</evidence>
<dbReference type="GO" id="GO:0004722">
    <property type="term" value="F:protein serine/threonine phosphatase activity"/>
    <property type="evidence" value="ECO:0007669"/>
    <property type="project" value="UniProtKB-EC"/>
</dbReference>
<dbReference type="RefSeq" id="XP_022148145.1">
    <property type="nucleotide sequence ID" value="XM_022292453.1"/>
</dbReference>
<feature type="region of interest" description="Disordered" evidence="10">
    <location>
        <begin position="14"/>
        <end position="34"/>
    </location>
</feature>
<evidence type="ECO:0000313" key="14">
    <source>
        <dbReference type="RefSeq" id="XP_022148163.1"/>
    </source>
</evidence>
<dbReference type="CDD" id="cd00143">
    <property type="entry name" value="PP2Cc"/>
    <property type="match status" value="1"/>
</dbReference>
<dbReference type="FunFam" id="3.60.40.10:FF:000291">
    <property type="entry name" value="Protein phosphatase 2C 50"/>
    <property type="match status" value="1"/>
</dbReference>
<evidence type="ECO:0000256" key="8">
    <source>
        <dbReference type="ARBA" id="ARBA00023211"/>
    </source>
</evidence>
<evidence type="ECO:0000256" key="9">
    <source>
        <dbReference type="RuleBase" id="RU003465"/>
    </source>
</evidence>
<evidence type="ECO:0000256" key="1">
    <source>
        <dbReference type="ARBA" id="ARBA00001936"/>
    </source>
</evidence>
<keyword evidence="5 9" id="KW-0378">Hydrolase</keyword>
<dbReference type="SUPFAM" id="SSF81606">
    <property type="entry name" value="PP2C-like"/>
    <property type="match status" value="1"/>
</dbReference>
<evidence type="ECO:0000313" key="13">
    <source>
        <dbReference type="RefSeq" id="XP_022148145.1"/>
    </source>
</evidence>
<evidence type="ECO:0000256" key="5">
    <source>
        <dbReference type="ARBA" id="ARBA00022801"/>
    </source>
</evidence>
<dbReference type="GeneID" id="111016894"/>
<evidence type="ECO:0000259" key="11">
    <source>
        <dbReference type="PROSITE" id="PS51746"/>
    </source>
</evidence>
<proteinExistence type="inferred from homology"/>
<dbReference type="EC" id="3.1.3.16" evidence="3"/>
<reference evidence="13 14" key="1">
    <citation type="submission" date="2025-04" db="UniProtKB">
        <authorList>
            <consortium name="RefSeq"/>
        </authorList>
    </citation>
    <scope>IDENTIFICATION</scope>
    <source>
        <strain evidence="13 14">OHB3-1</strain>
    </source>
</reference>
<dbReference type="KEGG" id="mcha:111016894"/>
<comment type="similarity">
    <text evidence="9">Belongs to the PP2C family.</text>
</comment>